<dbReference type="Gene3D" id="3.90.220.20">
    <property type="entry name" value="DNA methylase specificity domains"/>
    <property type="match status" value="2"/>
</dbReference>
<dbReference type="Pfam" id="PF01420">
    <property type="entry name" value="Methylase_S"/>
    <property type="match status" value="1"/>
</dbReference>
<dbReference type="InterPro" id="IPR052021">
    <property type="entry name" value="Type-I_RS_S_subunit"/>
</dbReference>
<comment type="similarity">
    <text evidence="1">Belongs to the type-I restriction system S methylase family.</text>
</comment>
<dbReference type="PANTHER" id="PTHR30408">
    <property type="entry name" value="TYPE-1 RESTRICTION ENZYME ECOKI SPECIFICITY PROTEIN"/>
    <property type="match status" value="1"/>
</dbReference>
<evidence type="ECO:0000256" key="3">
    <source>
        <dbReference type="ARBA" id="ARBA00023125"/>
    </source>
</evidence>
<sequence>MTTTGGRAAVGGVSLGRIAISIGEPNISTPDGFRWTALSAVARLESGHTPSRKHAHYWDGDIPWVGVRDATGNHGLVIDDTAQHVTQAGIDNSSARVLPEGTVCLSRTASVGYVVTLGRPMATSQDFVNWVCGPDLDPRYLHYVLMLEQESIRRFARGTTHQTMYYPEAKALHALLPSRPQQTAIADVLRALDDKIAANRTVIDRADDLARVMYASASAASGVQVPLSSLAQFVNGKAFTKDATGTGRVVIRIAELNSGLGGSTVRNDLEVADQHVARAGDLLFAWSGSLTVHRWFRDEAIVNQHIFKVIPAEGVPMWVVNGAVRLKLREFQAIAADKATTMGHIQRRHLDEPVAVPSETALASLSDKMTSLWERALSAEMENERLAATRDALLPLLMSGKVRVKDAEATVGEMV</sequence>
<dbReference type="PANTHER" id="PTHR30408:SF13">
    <property type="entry name" value="TYPE I RESTRICTION ENZYME HINDI SPECIFICITY SUBUNIT"/>
    <property type="match status" value="1"/>
</dbReference>
<keyword evidence="6" id="KW-1185">Reference proteome</keyword>
<keyword evidence="3" id="KW-0238">DNA-binding</keyword>
<feature type="domain" description="Type I restriction modification DNA specificity" evidence="4">
    <location>
        <begin position="38"/>
        <end position="202"/>
    </location>
</feature>
<dbReference type="GO" id="GO:0004519">
    <property type="term" value="F:endonuclease activity"/>
    <property type="evidence" value="ECO:0007669"/>
    <property type="project" value="UniProtKB-KW"/>
</dbReference>
<keyword evidence="5" id="KW-0378">Hydrolase</keyword>
<keyword evidence="5" id="KW-0255">Endonuclease</keyword>
<comment type="caution">
    <text evidence="5">The sequence shown here is derived from an EMBL/GenBank/DDBJ whole genome shotgun (WGS) entry which is preliminary data.</text>
</comment>
<reference evidence="5 6" key="1">
    <citation type="submission" date="2023-03" db="EMBL/GenBank/DDBJ databases">
        <title>YIM 133296 draft genome.</title>
        <authorList>
            <person name="Xiong L."/>
        </authorList>
    </citation>
    <scope>NUCLEOTIDE SEQUENCE [LARGE SCALE GENOMIC DNA]</scope>
    <source>
        <strain evidence="5 6">YIM 133296</strain>
    </source>
</reference>
<dbReference type="RefSeq" id="WP_277191401.1">
    <property type="nucleotide sequence ID" value="NZ_JAROAV010000021.1"/>
</dbReference>
<dbReference type="GO" id="GO:0016787">
    <property type="term" value="F:hydrolase activity"/>
    <property type="evidence" value="ECO:0007669"/>
    <property type="project" value="UniProtKB-KW"/>
</dbReference>
<name>A0ABT6C4I3_9MICO</name>
<keyword evidence="5" id="KW-0540">Nuclease</keyword>
<dbReference type="InterPro" id="IPR000055">
    <property type="entry name" value="Restrct_endonuc_typeI_TRD"/>
</dbReference>
<gene>
    <name evidence="5" type="ORF">P4R38_05720</name>
</gene>
<dbReference type="EMBL" id="JAROAV010000021">
    <property type="protein sequence ID" value="MDF8263738.1"/>
    <property type="molecule type" value="Genomic_DNA"/>
</dbReference>
<evidence type="ECO:0000256" key="2">
    <source>
        <dbReference type="ARBA" id="ARBA00022747"/>
    </source>
</evidence>
<evidence type="ECO:0000256" key="1">
    <source>
        <dbReference type="ARBA" id="ARBA00010923"/>
    </source>
</evidence>
<dbReference type="Proteomes" id="UP001528912">
    <property type="component" value="Unassembled WGS sequence"/>
</dbReference>
<organism evidence="5 6">
    <name type="scientific">Luteipulveratus flavus</name>
    <dbReference type="NCBI Taxonomy" id="3031728"/>
    <lineage>
        <taxon>Bacteria</taxon>
        <taxon>Bacillati</taxon>
        <taxon>Actinomycetota</taxon>
        <taxon>Actinomycetes</taxon>
        <taxon>Micrococcales</taxon>
        <taxon>Dermacoccaceae</taxon>
        <taxon>Luteipulveratus</taxon>
    </lineage>
</organism>
<protein>
    <submittedName>
        <fullName evidence="5">Restriction endonuclease subunit S</fullName>
        <ecNumber evidence="5">3.1.21.-</ecNumber>
    </submittedName>
</protein>
<dbReference type="SUPFAM" id="SSF116734">
    <property type="entry name" value="DNA methylase specificity domain"/>
    <property type="match status" value="2"/>
</dbReference>
<evidence type="ECO:0000313" key="6">
    <source>
        <dbReference type="Proteomes" id="UP001528912"/>
    </source>
</evidence>
<evidence type="ECO:0000313" key="5">
    <source>
        <dbReference type="EMBL" id="MDF8263738.1"/>
    </source>
</evidence>
<accession>A0ABT6C4I3</accession>
<proteinExistence type="inferred from homology"/>
<dbReference type="EC" id="3.1.21.-" evidence="5"/>
<dbReference type="InterPro" id="IPR044946">
    <property type="entry name" value="Restrct_endonuc_typeI_TRD_sf"/>
</dbReference>
<evidence type="ECO:0000259" key="4">
    <source>
        <dbReference type="Pfam" id="PF01420"/>
    </source>
</evidence>
<keyword evidence="2" id="KW-0680">Restriction system</keyword>